<evidence type="ECO:0000256" key="10">
    <source>
        <dbReference type="ARBA" id="ARBA00023180"/>
    </source>
</evidence>
<evidence type="ECO:0000256" key="5">
    <source>
        <dbReference type="ARBA" id="ARBA00022679"/>
    </source>
</evidence>
<sequence>REYGTILMWDHPWSVGFTSEPEDTSFGRCKLTYKRERISEADAVVFHLTNIHKTDIPWKHYRTPSQLFVFWSKENPWSMRYLYRTDFKEFDNFFNMTMTYHTNSDLYSGYGSRRKVLNKVEKGSRAVDNLISTKTKLAIWIVSNCDTMRGAVERMDYYKEIVATGFAVEGCGRCFKACPNLPNYKSDKWGAEISKYKFYFSFENNLGCKDYITEKFWEAPLWYGALPVIWGPTVDDVIAVAPRNSFVHADWFKSAADLVEYLKFLDSNDTAYREYFKWREDPSMTVERMEEEIKSEHPTVDVFSAPTLSNFTLLCNAALDKNPGKWQVESLNKFLIQDERASCMAPGKWEN</sequence>
<dbReference type="GO" id="GO:0032580">
    <property type="term" value="C:Golgi cisterna membrane"/>
    <property type="evidence" value="ECO:0007669"/>
    <property type="project" value="UniProtKB-SubCell"/>
</dbReference>
<evidence type="ECO:0000256" key="2">
    <source>
        <dbReference type="ARBA" id="ARBA00004922"/>
    </source>
</evidence>
<dbReference type="OMA" id="MRYLYRT"/>
<comment type="pathway">
    <text evidence="2">Protein modification; protein glycosylation.</text>
</comment>
<evidence type="ECO:0000256" key="3">
    <source>
        <dbReference type="ARBA" id="ARBA00008919"/>
    </source>
</evidence>
<dbReference type="Pfam" id="PF00852">
    <property type="entry name" value="Glyco_transf_10"/>
    <property type="match status" value="1"/>
</dbReference>
<dbReference type="Gene3D" id="3.40.50.11660">
    <property type="entry name" value="Glycosyl transferase family 10, C-terminal domain"/>
    <property type="match status" value="1"/>
</dbReference>
<dbReference type="HOGENOM" id="CLU_032075_2_0_1"/>
<reference evidence="14" key="2">
    <citation type="submission" date="2025-08" db="UniProtKB">
        <authorList>
            <consortium name="Ensembl"/>
        </authorList>
    </citation>
    <scope>IDENTIFICATION</scope>
</reference>
<dbReference type="InterPro" id="IPR001503">
    <property type="entry name" value="Glyco_trans_10"/>
</dbReference>
<dbReference type="InterPro" id="IPR031481">
    <property type="entry name" value="Glyco_tran_10_N"/>
</dbReference>
<dbReference type="Pfam" id="PF17039">
    <property type="entry name" value="Glyco_tran_10_N"/>
    <property type="match status" value="1"/>
</dbReference>
<evidence type="ECO:0000256" key="11">
    <source>
        <dbReference type="RuleBase" id="RU003832"/>
    </source>
</evidence>
<reference evidence="14" key="3">
    <citation type="submission" date="2025-09" db="UniProtKB">
        <authorList>
            <consortium name="Ensembl"/>
        </authorList>
    </citation>
    <scope>IDENTIFICATION</scope>
</reference>
<keyword evidence="11" id="KW-0333">Golgi apparatus</keyword>
<dbReference type="SUPFAM" id="SSF53756">
    <property type="entry name" value="UDP-Glycosyltransferase/glycogen phosphorylase"/>
    <property type="match status" value="1"/>
</dbReference>
<reference evidence="15" key="1">
    <citation type="submission" date="2003-08" db="EMBL/GenBank/DDBJ databases">
        <authorList>
            <person name="Birren B."/>
            <person name="Nusbaum C."/>
            <person name="Abebe A."/>
            <person name="Abouelleil A."/>
            <person name="Adekoya E."/>
            <person name="Ait-zahra M."/>
            <person name="Allen N."/>
            <person name="Allen T."/>
            <person name="An P."/>
            <person name="Anderson M."/>
            <person name="Anderson S."/>
            <person name="Arachchi H."/>
            <person name="Armbruster J."/>
            <person name="Bachantsang P."/>
            <person name="Baldwin J."/>
            <person name="Barry A."/>
            <person name="Bayul T."/>
            <person name="Blitshsteyn B."/>
            <person name="Bloom T."/>
            <person name="Blye J."/>
            <person name="Boguslavskiy L."/>
            <person name="Borowsky M."/>
            <person name="Boukhgalter B."/>
            <person name="Brunache A."/>
            <person name="Butler J."/>
            <person name="Calixte N."/>
            <person name="Calvo S."/>
            <person name="Camarata J."/>
            <person name="Campo K."/>
            <person name="Chang J."/>
            <person name="Cheshatsang Y."/>
            <person name="Citroen M."/>
            <person name="Collymore A."/>
            <person name="Considine T."/>
            <person name="Cook A."/>
            <person name="Cooke P."/>
            <person name="Corum B."/>
            <person name="Cuomo C."/>
            <person name="David R."/>
            <person name="Dawoe T."/>
            <person name="Degray S."/>
            <person name="Dodge S."/>
            <person name="Dooley K."/>
            <person name="Dorje P."/>
            <person name="Dorjee K."/>
            <person name="Dorris L."/>
            <person name="Duffey N."/>
            <person name="Dupes A."/>
            <person name="Elkins T."/>
            <person name="Engels R."/>
            <person name="Erickson J."/>
            <person name="Farina A."/>
            <person name="Faro S."/>
            <person name="Ferreira P."/>
            <person name="Fischer H."/>
            <person name="Fitzgerald M."/>
            <person name="Foley K."/>
            <person name="Gage D."/>
            <person name="Galagan J."/>
            <person name="Gearin G."/>
            <person name="Gnerre S."/>
            <person name="Gnirke A."/>
            <person name="Goyette A."/>
            <person name="Graham J."/>
            <person name="Grandbois E."/>
            <person name="Gyaltsen K."/>
            <person name="Hafez N."/>
            <person name="Hagopian D."/>
            <person name="Hagos B."/>
            <person name="Hall J."/>
            <person name="Hatcher B."/>
            <person name="Heller A."/>
            <person name="Higgins H."/>
            <person name="Honan T."/>
            <person name="Horn A."/>
            <person name="Houde N."/>
            <person name="Hughes L."/>
            <person name="Hulme W."/>
            <person name="Husby E."/>
            <person name="Iliev I."/>
            <person name="Jaffe D."/>
            <person name="Jones C."/>
            <person name="Kamal M."/>
            <person name="Kamat A."/>
            <person name="Kamvysselis M."/>
            <person name="Karlsson E."/>
            <person name="Kells C."/>
            <person name="Kieu A."/>
            <person name="Kisner P."/>
            <person name="Kodira C."/>
            <person name="Kulbokas E."/>
            <person name="Labutti K."/>
            <person name="Lama D."/>
            <person name="Landers T."/>
            <person name="Leger J."/>
            <person name="Levine S."/>
            <person name="Lewis D."/>
            <person name="Lewis T."/>
            <person name="Lindblad-toh K."/>
            <person name="Liu X."/>
            <person name="Lokyitsang T."/>
            <person name="Lokyitsang Y."/>
            <person name="Lucien O."/>
            <person name="Lui A."/>
            <person name="Ma L.J."/>
            <person name="Mabbitt R."/>
            <person name="Macdonald J."/>
            <person name="Maclean C."/>
            <person name="Major J."/>
            <person name="Manning J."/>
            <person name="Marabella R."/>
            <person name="Maru K."/>
            <person name="Matthews C."/>
            <person name="Mauceli E."/>
            <person name="Mccarthy M."/>
            <person name="Mcdonough S."/>
            <person name="Mcghee T."/>
            <person name="Meldrim J."/>
            <person name="Meneus L."/>
            <person name="Mesirov J."/>
            <person name="Mihalev A."/>
            <person name="Mihova T."/>
            <person name="Mikkelsen T."/>
            <person name="Mlenga V."/>
            <person name="Moru K."/>
            <person name="Mozes J."/>
            <person name="Mulrain L."/>
            <person name="Munson G."/>
            <person name="Naylor J."/>
            <person name="Newes C."/>
            <person name="Nguyen C."/>
            <person name="Nguyen N."/>
            <person name="Nguyen T."/>
            <person name="Nicol R."/>
            <person name="Nielsen C."/>
            <person name="Nizzari M."/>
            <person name="Norbu C."/>
            <person name="Norbu N."/>
            <person name="O'donnell P."/>
            <person name="Okoawo O."/>
            <person name="O'leary S."/>
            <person name="Omotosho B."/>
            <person name="O'neill K."/>
            <person name="Osman S."/>
            <person name="Parker S."/>
            <person name="Perrin D."/>
            <person name="Phunkhang P."/>
            <person name="Piqani B."/>
            <person name="Purcell S."/>
            <person name="Rachupka T."/>
            <person name="Ramasamy U."/>
            <person name="Rameau R."/>
            <person name="Ray V."/>
            <person name="Raymond C."/>
            <person name="Retta R."/>
            <person name="Richardson S."/>
            <person name="Rise C."/>
            <person name="Rodriguez J."/>
            <person name="Rogers J."/>
            <person name="Rogov P."/>
            <person name="Rutman M."/>
            <person name="Schupbach R."/>
            <person name="Seaman C."/>
            <person name="Settipalli S."/>
            <person name="Sharpe T."/>
            <person name="Sheridan J."/>
            <person name="Sherpa N."/>
            <person name="Shi J."/>
            <person name="Smirnov S."/>
            <person name="Smith C."/>
            <person name="Sougnez C."/>
            <person name="Spencer B."/>
            <person name="Stalker J."/>
            <person name="Stange-thomann N."/>
            <person name="Stavropoulos S."/>
            <person name="Stetson K."/>
            <person name="Stone C."/>
            <person name="Stone S."/>
            <person name="Stubbs M."/>
            <person name="Talamas J."/>
            <person name="Tchuinga P."/>
            <person name="Tenzing P."/>
            <person name="Tesfaye S."/>
            <person name="Theodore J."/>
            <person name="Thoulutsang Y."/>
            <person name="Topham K."/>
            <person name="Towey S."/>
            <person name="Tsamla T."/>
            <person name="Tsomo N."/>
            <person name="Vallee D."/>
            <person name="Vassiliev H."/>
            <person name="Venkataraman V."/>
            <person name="Vinson J."/>
            <person name="Vo A."/>
            <person name="Wade C."/>
            <person name="Wang S."/>
            <person name="Wangchuk T."/>
            <person name="Wangdi T."/>
            <person name="Whittaker C."/>
            <person name="Wilkinson J."/>
            <person name="Wu Y."/>
            <person name="Wyman D."/>
            <person name="Yadav S."/>
            <person name="Yang S."/>
            <person name="Yang X."/>
            <person name="Yeager S."/>
            <person name="Yee E."/>
            <person name="Young G."/>
            <person name="Zainoun J."/>
            <person name="Zembeck L."/>
            <person name="Zimmer A."/>
            <person name="Zody M."/>
            <person name="Lander E."/>
        </authorList>
    </citation>
    <scope>NUCLEOTIDE SEQUENCE [LARGE SCALE GENOMIC DNA]</scope>
</reference>
<dbReference type="EC" id="2.4.1.-" evidence="11"/>
<protein>
    <recommendedName>
        <fullName evidence="11">Fucosyltransferase</fullName>
        <ecNumber evidence="11">2.4.1.-</ecNumber>
    </recommendedName>
</protein>
<dbReference type="Proteomes" id="UP000007875">
    <property type="component" value="Unassembled WGS sequence"/>
</dbReference>
<keyword evidence="9" id="KW-0472">Membrane</keyword>
<proteinExistence type="inferred from homology"/>
<evidence type="ECO:0000259" key="13">
    <source>
        <dbReference type="Pfam" id="PF17039"/>
    </source>
</evidence>
<dbReference type="Ensembl" id="ENSCSAVT00000019509.1">
    <property type="protein sequence ID" value="ENSCSAVP00000019301.1"/>
    <property type="gene ID" value="ENSCSAVG00000011332.1"/>
</dbReference>
<name>H2ZNY5_CIOSA</name>
<evidence type="ECO:0000256" key="9">
    <source>
        <dbReference type="ARBA" id="ARBA00023136"/>
    </source>
</evidence>
<feature type="domain" description="Fucosyltransferase C-terminal" evidence="12">
    <location>
        <begin position="132"/>
        <end position="291"/>
    </location>
</feature>
<dbReference type="PANTHER" id="PTHR11929">
    <property type="entry name" value="ALPHA- 1,3 -FUCOSYLTRANSFERASE"/>
    <property type="match status" value="1"/>
</dbReference>
<dbReference type="GeneTree" id="ENSGT00940000159014"/>
<dbReference type="FunFam" id="3.40.50.11660:FF:000007">
    <property type="entry name" value="alpha-(1,3)-fucosyltransferase 6-like"/>
    <property type="match status" value="1"/>
</dbReference>
<dbReference type="InterPro" id="IPR038577">
    <property type="entry name" value="GT10-like_C_sf"/>
</dbReference>
<feature type="domain" description="Fucosyltransferase N-terminal" evidence="13">
    <location>
        <begin position="4"/>
        <end position="111"/>
    </location>
</feature>
<dbReference type="eggNOG" id="KOG2619">
    <property type="taxonomic scope" value="Eukaryota"/>
</dbReference>
<evidence type="ECO:0000313" key="15">
    <source>
        <dbReference type="Proteomes" id="UP000007875"/>
    </source>
</evidence>
<dbReference type="UniPathway" id="UPA00378"/>
<accession>H2ZNY5</accession>
<evidence type="ECO:0000256" key="1">
    <source>
        <dbReference type="ARBA" id="ARBA00004167"/>
    </source>
</evidence>
<dbReference type="PANTHER" id="PTHR11929:SF145">
    <property type="entry name" value="ALPHA-(1,3)-FUCOSYLTRANSFERASE FUT-1"/>
    <property type="match status" value="1"/>
</dbReference>
<dbReference type="InterPro" id="IPR055270">
    <property type="entry name" value="Glyco_tran_10_C"/>
</dbReference>
<keyword evidence="4 11" id="KW-0328">Glycosyltransferase</keyword>
<keyword evidence="10" id="KW-0325">Glycoprotein</keyword>
<dbReference type="GO" id="GO:0046920">
    <property type="term" value="F:alpha-(1-&gt;3)-fucosyltransferase activity"/>
    <property type="evidence" value="ECO:0007669"/>
    <property type="project" value="TreeGrafter"/>
</dbReference>
<keyword evidence="15" id="KW-1185">Reference proteome</keyword>
<keyword evidence="6 11" id="KW-0812">Transmembrane</keyword>
<keyword evidence="8" id="KW-1133">Transmembrane helix</keyword>
<evidence type="ECO:0000256" key="8">
    <source>
        <dbReference type="ARBA" id="ARBA00022989"/>
    </source>
</evidence>
<evidence type="ECO:0000256" key="4">
    <source>
        <dbReference type="ARBA" id="ARBA00022676"/>
    </source>
</evidence>
<evidence type="ECO:0000313" key="14">
    <source>
        <dbReference type="Ensembl" id="ENSCSAVP00000019301.1"/>
    </source>
</evidence>
<evidence type="ECO:0000256" key="7">
    <source>
        <dbReference type="ARBA" id="ARBA00022968"/>
    </source>
</evidence>
<comment type="subcellular location">
    <subcellularLocation>
        <location evidence="11">Golgi apparatus</location>
        <location evidence="11">Golgi stack membrane</location>
        <topology evidence="11">Single-pass type II membrane protein</topology>
    </subcellularLocation>
    <subcellularLocation>
        <location evidence="1">Membrane</location>
        <topology evidence="1">Single-pass membrane protein</topology>
    </subcellularLocation>
</comment>
<dbReference type="InParanoid" id="H2ZNY5"/>
<evidence type="ECO:0000259" key="12">
    <source>
        <dbReference type="Pfam" id="PF00852"/>
    </source>
</evidence>
<evidence type="ECO:0000256" key="6">
    <source>
        <dbReference type="ARBA" id="ARBA00022692"/>
    </source>
</evidence>
<organism evidence="14 15">
    <name type="scientific">Ciona savignyi</name>
    <name type="common">Pacific transparent sea squirt</name>
    <dbReference type="NCBI Taxonomy" id="51511"/>
    <lineage>
        <taxon>Eukaryota</taxon>
        <taxon>Metazoa</taxon>
        <taxon>Chordata</taxon>
        <taxon>Tunicata</taxon>
        <taxon>Ascidiacea</taxon>
        <taxon>Phlebobranchia</taxon>
        <taxon>Cionidae</taxon>
        <taxon>Ciona</taxon>
    </lineage>
</organism>
<keyword evidence="7" id="KW-0735">Signal-anchor</keyword>
<dbReference type="AlphaFoldDB" id="H2ZNY5"/>
<keyword evidence="5 11" id="KW-0808">Transferase</keyword>
<comment type="similarity">
    <text evidence="3 11">Belongs to the glycosyltransferase 10 family.</text>
</comment>